<protein>
    <submittedName>
        <fullName evidence="2">Uncharacterized protein</fullName>
    </submittedName>
</protein>
<evidence type="ECO:0000313" key="3">
    <source>
        <dbReference type="Proteomes" id="UP000320209"/>
    </source>
</evidence>
<feature type="transmembrane region" description="Helical" evidence="1">
    <location>
        <begin position="117"/>
        <end position="135"/>
    </location>
</feature>
<feature type="transmembrane region" description="Helical" evidence="1">
    <location>
        <begin position="155"/>
        <end position="176"/>
    </location>
</feature>
<keyword evidence="1" id="KW-0812">Transmembrane</keyword>
<evidence type="ECO:0000256" key="1">
    <source>
        <dbReference type="SAM" id="Phobius"/>
    </source>
</evidence>
<dbReference type="OrthoDB" id="3831145at2"/>
<dbReference type="RefSeq" id="WP_141778896.1">
    <property type="nucleotide sequence ID" value="NZ_VFOV01000001.1"/>
</dbReference>
<dbReference type="AlphaFoldDB" id="A0A543A299"/>
<proteinExistence type="predicted"/>
<gene>
    <name evidence="2" type="ORF">FB381_0579</name>
</gene>
<comment type="caution">
    <text evidence="2">The sequence shown here is derived from an EMBL/GenBank/DDBJ whole genome shotgun (WGS) entry which is preliminary data.</text>
</comment>
<keyword evidence="1" id="KW-0472">Membrane</keyword>
<organism evidence="2 3">
    <name type="scientific">Nocardioides albertanoniae</name>
    <dbReference type="NCBI Taxonomy" id="1175486"/>
    <lineage>
        <taxon>Bacteria</taxon>
        <taxon>Bacillati</taxon>
        <taxon>Actinomycetota</taxon>
        <taxon>Actinomycetes</taxon>
        <taxon>Propionibacteriales</taxon>
        <taxon>Nocardioidaceae</taxon>
        <taxon>Nocardioides</taxon>
    </lineage>
</organism>
<keyword evidence="1" id="KW-1133">Transmembrane helix</keyword>
<feature type="transmembrane region" description="Helical" evidence="1">
    <location>
        <begin position="28"/>
        <end position="50"/>
    </location>
</feature>
<dbReference type="EMBL" id="VFOV01000001">
    <property type="protein sequence ID" value="TQL66714.1"/>
    <property type="molecule type" value="Genomic_DNA"/>
</dbReference>
<sequence>MSDQYGYQQPYPAPAAPPMAPVERPKTLTYAVIGMWIGALLDVVSTIVLLTTDMAEMKKLIVTEMEKQPTYDPSVFEAENMADVIVSIVQIGGVVFGVISLGLWIWMAIMNGKGRNWARITATVFGSLSLISSLSSLGNLAGSSTFGDVSVPTSAGSVVVTVAQLLLVIAILVLLWMSPTNAYVNAVTAQRKASRQGYPAR</sequence>
<name>A0A543A299_9ACTN</name>
<dbReference type="Proteomes" id="UP000320209">
    <property type="component" value="Unassembled WGS sequence"/>
</dbReference>
<evidence type="ECO:0000313" key="2">
    <source>
        <dbReference type="EMBL" id="TQL66714.1"/>
    </source>
</evidence>
<feature type="transmembrane region" description="Helical" evidence="1">
    <location>
        <begin position="84"/>
        <end position="105"/>
    </location>
</feature>
<reference evidence="2 3" key="1">
    <citation type="submission" date="2019-06" db="EMBL/GenBank/DDBJ databases">
        <title>Sequencing the genomes of 1000 actinobacteria strains.</title>
        <authorList>
            <person name="Klenk H.-P."/>
        </authorList>
    </citation>
    <scope>NUCLEOTIDE SEQUENCE [LARGE SCALE GENOMIC DNA]</scope>
    <source>
        <strain evidence="2 3">DSM 25218</strain>
    </source>
</reference>
<accession>A0A543A299</accession>
<keyword evidence="3" id="KW-1185">Reference proteome</keyword>